<dbReference type="InterPro" id="IPR036390">
    <property type="entry name" value="WH_DNA-bd_sf"/>
</dbReference>
<evidence type="ECO:0000259" key="6">
    <source>
        <dbReference type="PROSITE" id="PS51077"/>
    </source>
</evidence>
<dbReference type="SUPFAM" id="SSF55781">
    <property type="entry name" value="GAF domain-like"/>
    <property type="match status" value="1"/>
</dbReference>
<reference evidence="12 30" key="10">
    <citation type="submission" date="2020-08" db="EMBL/GenBank/DDBJ databases">
        <title>Draft genome sequences of isolates of diverse host origin from the E. coli Reference Center.</title>
        <authorList>
            <person name="Lacher D.W."/>
            <person name="Mammel M.K."/>
            <person name="Gangiredla J."/>
            <person name="Gebru S.T."/>
            <person name="Barnaba T.J."/>
            <person name="Majowicz S.A."/>
            <person name="Dudley E.G."/>
        </authorList>
    </citation>
    <scope>NUCLEOTIDE SEQUENCE [LARGE SCALE GENOMIC DNA]</scope>
    <source>
        <strain evidence="12 30">10.0349</strain>
    </source>
</reference>
<dbReference type="EMBL" id="WSGM01000084">
    <property type="protein sequence ID" value="KAE9727069.1"/>
    <property type="molecule type" value="Genomic_DNA"/>
</dbReference>
<dbReference type="EMBL" id="WTQT01000073">
    <property type="protein sequence ID" value="MWR37871.1"/>
    <property type="molecule type" value="Genomic_DNA"/>
</dbReference>
<dbReference type="Proteomes" id="UP001173661">
    <property type="component" value="Unassembled WGS sequence"/>
</dbReference>
<feature type="domain" description="IclR-ED" evidence="7">
    <location>
        <begin position="66"/>
        <end position="247"/>
    </location>
</feature>
<evidence type="ECO:0000256" key="2">
    <source>
        <dbReference type="ARBA" id="ARBA00023125"/>
    </source>
</evidence>
<sequence>MEHKPTIRVLEILEALAAENQGVSLTHLSEKTGILKGTIFPILKTLVEQRYISYDANTQLYNLGISCSILSRAFLDRSYWLKMVYKEMNNIVKECNEVCQMGILDGADVLYINKVQAAQTVQLVSHIGTRLPAIYSALGKAIICEYSDQQIRQLYPDGFVPMTSYSVTTLEQLRQQLEDARVNGYAFDNREINEETVCYAVALKQRNKTLAAISISIPVFRATKEKIADVTRILLNARSRIEQELNTLQDINIGIDSHH</sequence>
<dbReference type="Proteomes" id="UP000460875">
    <property type="component" value="Unassembled WGS sequence"/>
</dbReference>
<dbReference type="EMBL" id="CP056794">
    <property type="protein sequence ID" value="QLY98984.1"/>
    <property type="molecule type" value="Genomic_DNA"/>
</dbReference>
<keyword evidence="2" id="KW-0238">DNA-binding</keyword>
<dbReference type="AlphaFoldDB" id="A0A0B0VZJ1"/>
<evidence type="ECO:0000313" key="9">
    <source>
        <dbReference type="EMBL" id="GDH50706.1"/>
    </source>
</evidence>
<dbReference type="Proteomes" id="UP000462410">
    <property type="component" value="Unassembled WGS sequence"/>
</dbReference>
<evidence type="ECO:0000313" key="15">
    <source>
        <dbReference type="EMBL" id="MWT22282.1"/>
    </source>
</evidence>
<reference evidence="17 22" key="2">
    <citation type="submission" date="2017-07" db="EMBL/GenBank/DDBJ databases">
        <authorList>
            <person name="Zhi S."/>
            <person name="Banting G."/>
            <person name="Neumann N."/>
        </authorList>
    </citation>
    <scope>NUCLEOTIDE SEQUENCE [LARGE SCALE GENOMIC DNA]</scope>
    <source>
        <strain evidence="17 22">WW41</strain>
    </source>
</reference>
<evidence type="ECO:0000256" key="1">
    <source>
        <dbReference type="ARBA" id="ARBA00023015"/>
    </source>
</evidence>
<dbReference type="InterPro" id="IPR014757">
    <property type="entry name" value="Tscrpt_reg_IclR_C"/>
</dbReference>
<dbReference type="GO" id="GO:0003700">
    <property type="term" value="F:DNA-binding transcription factor activity"/>
    <property type="evidence" value="ECO:0007669"/>
    <property type="project" value="TreeGrafter"/>
</dbReference>
<dbReference type="Gene3D" id="1.10.10.10">
    <property type="entry name" value="Winged helix-like DNA-binding domain superfamily/Winged helix DNA-binding domain"/>
    <property type="match status" value="1"/>
</dbReference>
<evidence type="ECO:0000313" key="19">
    <source>
        <dbReference type="EMBL" id="RXB31408.1"/>
    </source>
</evidence>
<proteinExistence type="predicted"/>
<evidence type="ECO:0000313" key="28">
    <source>
        <dbReference type="Proteomes" id="UP000471490"/>
    </source>
</evidence>
<reference evidence="19 23" key="5">
    <citation type="submission" date="2019-01" db="EMBL/GenBank/DDBJ databases">
        <title>Genomic analysis of febrile catheter-associated UTI E. coli isolates.</title>
        <authorList>
            <person name="Potter R."/>
            <person name="Zou Z."/>
            <person name="Henderson J."/>
            <person name="Dantas G."/>
        </authorList>
    </citation>
    <scope>NUCLEOTIDE SEQUENCE [LARGE SCALE GENOMIC DNA]</scope>
    <source>
        <strain evidence="19 23">49_rectal</strain>
    </source>
</reference>
<reference evidence="10 25" key="6">
    <citation type="submission" date="2019-10" db="EMBL/GenBank/DDBJ databases">
        <title>Antimicrobial-resistant enteric bacteria are widely distributed amongst people, animals and the environment in northern Tanzania.</title>
        <authorList>
            <person name="Subbiah M."/>
            <person name="Call D.R."/>
        </authorList>
    </citation>
    <scope>NUCLEOTIDE SEQUENCE [LARGE SCALE GENOMIC DNA]</scope>
    <source>
        <strain evidence="10 25">TzEc067</strain>
    </source>
</reference>
<dbReference type="PROSITE" id="PS51077">
    <property type="entry name" value="HTH_ICLR"/>
    <property type="match status" value="1"/>
</dbReference>
<keyword evidence="3" id="KW-0804">Transcription</keyword>
<evidence type="ECO:0000313" key="18">
    <source>
        <dbReference type="EMBL" id="QLY98984.1"/>
    </source>
</evidence>
<dbReference type="PATRIC" id="fig|562.10856.peg.2431"/>
<evidence type="ECO:0000313" key="29">
    <source>
        <dbReference type="Proteomes" id="UP000512182"/>
    </source>
</evidence>
<dbReference type="Proteomes" id="UP000037564">
    <property type="component" value="Unassembled WGS sequence"/>
</dbReference>
<dbReference type="Pfam" id="PF09339">
    <property type="entry name" value="HTH_IclR"/>
    <property type="match status" value="1"/>
</dbReference>
<evidence type="ECO:0000313" key="12">
    <source>
        <dbReference type="EMBL" id="MBB2466337.1"/>
    </source>
</evidence>
<dbReference type="Proteomes" id="UP000239554">
    <property type="component" value="Chromosome"/>
</dbReference>
<dbReference type="EMBL" id="JABWMK020000012">
    <property type="protein sequence ID" value="MBB2466337.1"/>
    <property type="molecule type" value="Genomic_DNA"/>
</dbReference>
<reference evidence="8 21" key="3">
    <citation type="journal article" date="2018" name="MBio">
        <title>Genomic Analysis of Hospital Plumbing Reveals Diverse Reservoir of Bacterial Plasmids Conferring Carbapenem Resistance.</title>
        <authorList>
            <consortium name="NISC Comparative Sequencing Program"/>
            <person name="Weingarten R.A."/>
            <person name="Johnson R.C."/>
            <person name="Conlan S."/>
            <person name="Ramsburg A.M."/>
            <person name="Dekker J.P."/>
            <person name="Lau A.F."/>
            <person name="Khil P."/>
            <person name="Odom R.T."/>
            <person name="Deming C."/>
            <person name="Park M."/>
            <person name="Thomas P.J."/>
            <person name="Henderson D.K."/>
            <person name="Palmore T.N."/>
            <person name="Segre J.A."/>
            <person name="Frank K.M."/>
        </authorList>
    </citation>
    <scope>NUCLEOTIDE SEQUENCE [LARGE SCALE GENOMIC DNA]</scope>
    <source>
        <strain evidence="8 21">ECONIH4</strain>
    </source>
</reference>
<evidence type="ECO:0000313" key="16">
    <source>
        <dbReference type="EMBL" id="NDR95381.1"/>
    </source>
</evidence>
<evidence type="ECO:0000313" key="26">
    <source>
        <dbReference type="Proteomes" id="UP000460875"/>
    </source>
</evidence>
<dbReference type="Proteomes" id="UP000471490">
    <property type="component" value="Unassembled WGS sequence"/>
</dbReference>
<evidence type="ECO:0000313" key="30">
    <source>
        <dbReference type="Proteomes" id="UP000531761"/>
    </source>
</evidence>
<reference evidence="26 27" key="7">
    <citation type="submission" date="2019-12" db="EMBL/GenBank/DDBJ databases">
        <title>Enteriobacteria Tanzani isolates_8377-8380.</title>
        <authorList>
            <person name="Subbiah M."/>
            <person name="Call D."/>
        </authorList>
    </citation>
    <scope>NUCLEOTIDE SEQUENCE [LARGE SCALE GENOMIC DNA]</scope>
    <source>
        <strain evidence="15 27">8378wH8</strain>
        <strain evidence="14 26">8379wE2</strain>
    </source>
</reference>
<evidence type="ECO:0000313" key="20">
    <source>
        <dbReference type="Proteomes" id="UP000037564"/>
    </source>
</evidence>
<evidence type="ECO:0000313" key="11">
    <source>
        <dbReference type="EMBL" id="KNF70583.1"/>
    </source>
</evidence>
<dbReference type="SMART" id="SM00346">
    <property type="entry name" value="HTH_ICLR"/>
    <property type="match status" value="1"/>
</dbReference>
<dbReference type="InterPro" id="IPR029016">
    <property type="entry name" value="GAF-like_dom_sf"/>
</dbReference>
<reference evidence="11 20" key="1">
    <citation type="submission" date="2015-07" db="EMBL/GenBank/DDBJ databases">
        <title>Genome sequences of 64 non-O157:H7 Shiga toxin-producing Escherichia coli strains.</title>
        <authorList>
            <person name="Gonzalez-Escalona N."/>
            <person name="Toro M."/>
            <person name="Timme R."/>
            <person name="Payne J."/>
        </authorList>
    </citation>
    <scope>NUCLEOTIDE SEQUENCE [LARGE SCALE GENOMIC DNA]</scope>
    <source>
        <strain evidence="11 20">CFSAN026843</strain>
    </source>
</reference>
<evidence type="ECO:0000313" key="23">
    <source>
        <dbReference type="Proteomes" id="UP000290652"/>
    </source>
</evidence>
<evidence type="ECO:0000313" key="22">
    <source>
        <dbReference type="Proteomes" id="UP000264870"/>
    </source>
</evidence>
<evidence type="ECO:0000313" key="17">
    <source>
        <dbReference type="EMBL" id="OZP04992.1"/>
    </source>
</evidence>
<name>A0A0B0VZJ1_ECOLX</name>
<dbReference type="EMBL" id="NNAK01000001">
    <property type="protein sequence ID" value="OZP04992.1"/>
    <property type="molecule type" value="Genomic_DNA"/>
</dbReference>
<dbReference type="GO" id="GO:0045892">
    <property type="term" value="P:negative regulation of DNA-templated transcription"/>
    <property type="evidence" value="ECO:0007669"/>
    <property type="project" value="TreeGrafter"/>
</dbReference>
<evidence type="ECO:0000313" key="21">
    <source>
        <dbReference type="Proteomes" id="UP000239554"/>
    </source>
</evidence>
<dbReference type="Proteomes" id="UP000264870">
    <property type="component" value="Unassembled WGS sequence"/>
</dbReference>
<evidence type="ECO:0000313" key="27">
    <source>
        <dbReference type="Proteomes" id="UP000462410"/>
    </source>
</evidence>
<dbReference type="Pfam" id="PF01614">
    <property type="entry name" value="IclR_C"/>
    <property type="match status" value="1"/>
</dbReference>
<evidence type="ECO:0000313" key="24">
    <source>
        <dbReference type="Proteomes" id="UP000303027"/>
    </source>
</evidence>
<evidence type="ECO:0000256" key="3">
    <source>
        <dbReference type="ARBA" id="ARBA00023163"/>
    </source>
</evidence>
<dbReference type="InterPro" id="IPR005471">
    <property type="entry name" value="Tscrpt_reg_IclR_N"/>
</dbReference>
<evidence type="ECO:0000313" key="25">
    <source>
        <dbReference type="Proteomes" id="UP000437875"/>
    </source>
</evidence>
<dbReference type="Proteomes" id="UP000290652">
    <property type="component" value="Unassembled WGS sequence"/>
</dbReference>
<evidence type="ECO:0000259" key="7">
    <source>
        <dbReference type="PROSITE" id="PS51078"/>
    </source>
</evidence>
<dbReference type="EMBL" id="JAUKXU010000007">
    <property type="protein sequence ID" value="MDO2574619.1"/>
    <property type="molecule type" value="Genomic_DNA"/>
</dbReference>
<dbReference type="PANTHER" id="PTHR30136">
    <property type="entry name" value="HELIX-TURN-HELIX TRANSCRIPTIONAL REGULATOR, ICLR FAMILY"/>
    <property type="match status" value="1"/>
</dbReference>
<evidence type="ECO:0000256" key="5">
    <source>
        <dbReference type="ARBA" id="ARBA00042627"/>
    </source>
</evidence>
<accession>A0A0B0VZJ1</accession>
<dbReference type="Proteomes" id="UP000512182">
    <property type="component" value="Chromosome"/>
</dbReference>
<dbReference type="Gene3D" id="3.30.450.40">
    <property type="match status" value="1"/>
</dbReference>
<feature type="domain" description="HTH iclR-type" evidence="6">
    <location>
        <begin position="3"/>
        <end position="65"/>
    </location>
</feature>
<dbReference type="EMBL" id="BFXY01000103">
    <property type="protein sequence ID" value="GDH50706.1"/>
    <property type="molecule type" value="Genomic_DNA"/>
</dbReference>
<evidence type="ECO:0000313" key="8">
    <source>
        <dbReference type="EMBL" id="AUY02821.1"/>
    </source>
</evidence>
<reference evidence="9 24" key="4">
    <citation type="submission" date="2018-04" db="EMBL/GenBank/DDBJ databases">
        <title>Large scale genomics of bovine and human commensal E. coli to reveal the emerging process of EHEC.</title>
        <authorList>
            <person name="Arimizu Y."/>
            <person name="Ogura Y."/>
        </authorList>
    </citation>
    <scope>NUCLEOTIDE SEQUENCE [LARGE SCALE GENOMIC DNA]</scope>
    <source>
        <strain evidence="9 24">KK-P061</strain>
    </source>
</reference>
<dbReference type="PROSITE" id="PS51078">
    <property type="entry name" value="ICLR_ED"/>
    <property type="match status" value="1"/>
</dbReference>
<dbReference type="PANTHER" id="PTHR30136:SF24">
    <property type="entry name" value="HTH-TYPE TRANSCRIPTIONAL REPRESSOR ALLR"/>
    <property type="match status" value="1"/>
</dbReference>
<dbReference type="InterPro" id="IPR036388">
    <property type="entry name" value="WH-like_DNA-bd_sf"/>
</dbReference>
<dbReference type="InterPro" id="IPR050707">
    <property type="entry name" value="HTH_MetabolicPath_Reg"/>
</dbReference>
<organism evidence="11 20">
    <name type="scientific">Escherichia coli</name>
    <dbReference type="NCBI Taxonomy" id="562"/>
    <lineage>
        <taxon>Bacteria</taxon>
        <taxon>Pseudomonadati</taxon>
        <taxon>Pseudomonadota</taxon>
        <taxon>Gammaproteobacteria</taxon>
        <taxon>Enterobacterales</taxon>
        <taxon>Enterobacteriaceae</taxon>
        <taxon>Escherichia</taxon>
    </lineage>
</organism>
<reference evidence="13" key="11">
    <citation type="submission" date="2023-07" db="EMBL/GenBank/DDBJ databases">
        <title>High risk of intestinal colonization with ESBL-producing Escherichia coli among soldiers of military contingents in specific geographic regions.</title>
        <authorList>
            <person name="Literacka E."/>
        </authorList>
    </citation>
    <scope>NUCLEOTIDE SEQUENCE</scope>
    <source>
        <strain evidence="13">66</strain>
    </source>
</reference>
<dbReference type="Proteomes" id="UP000437875">
    <property type="component" value="Unassembled WGS sequence"/>
</dbReference>
<dbReference type="SUPFAM" id="SSF46785">
    <property type="entry name" value="Winged helix' DNA-binding domain"/>
    <property type="match status" value="1"/>
</dbReference>
<dbReference type="GO" id="GO:0003677">
    <property type="term" value="F:DNA binding"/>
    <property type="evidence" value="ECO:0007669"/>
    <property type="project" value="UniProtKB-KW"/>
</dbReference>
<evidence type="ECO:0000313" key="13">
    <source>
        <dbReference type="EMBL" id="MDO2574619.1"/>
    </source>
</evidence>
<gene>
    <name evidence="9" type="primary">iclR_2</name>
    <name evidence="9" type="ORF">BvCmsKKP061_03362</name>
    <name evidence="8" type="ORF">C3F40_14145</name>
    <name evidence="17" type="ORF">CG702_00005</name>
    <name evidence="19" type="ORF">EPS97_10235</name>
    <name evidence="16" type="ORF">FPI65_30085</name>
    <name evidence="10" type="ORF">GP711_24615</name>
    <name evidence="15" type="ORF">GP965_15380</name>
    <name evidence="14" type="ORF">GP975_07220</name>
    <name evidence="12" type="ORF">HEP30_009510</name>
    <name evidence="18" type="ORF">HV109_21455</name>
    <name evidence="13" type="ORF">Q2V20_10690</name>
    <name evidence="11" type="ORF">WR15_06985</name>
</gene>
<dbReference type="Proteomes" id="UP000303027">
    <property type="component" value="Unassembled WGS sequence"/>
</dbReference>
<dbReference type="EMBL" id="VLTB01000513">
    <property type="protein sequence ID" value="NDR95381.1"/>
    <property type="molecule type" value="Genomic_DNA"/>
</dbReference>
<dbReference type="EMBL" id="WTRC01000244">
    <property type="protein sequence ID" value="MWT22282.1"/>
    <property type="molecule type" value="Genomic_DNA"/>
</dbReference>
<dbReference type="RefSeq" id="WP_000400401.1">
    <property type="nucleotide sequence ID" value="NZ_AP018395.1"/>
</dbReference>
<reference evidence="16 28" key="8">
    <citation type="journal article" date="2020" name="Int. J. Nanomedicine">
        <title>Consequences Of Long-Term Bacteria's Exposure To Silver Nanoformulations With Different PhysicoChemical Properties.</title>
        <authorList>
            <person name="Kedziora A."/>
            <person name="Wernecki M."/>
            <person name="Korzekwa K."/>
            <person name="Speruda M."/>
            <person name="Gerasymchuk Y."/>
            <person name="Lukowiak A."/>
            <person name="Bugla-Ploskonska G."/>
        </authorList>
    </citation>
    <scope>NUCLEOTIDE SEQUENCE [LARGE SCALE GENOMIC DNA]</scope>
    <source>
        <strain evidence="16 28">ATCC 11230</strain>
    </source>
</reference>
<evidence type="ECO:0000313" key="10">
    <source>
        <dbReference type="EMBL" id="KAE9727069.1"/>
    </source>
</evidence>
<keyword evidence="1" id="KW-0805">Transcription regulation</keyword>
<dbReference type="EMBL" id="SCIU01000015">
    <property type="protein sequence ID" value="RXB31408.1"/>
    <property type="molecule type" value="Genomic_DNA"/>
</dbReference>
<evidence type="ECO:0000256" key="4">
    <source>
        <dbReference type="ARBA" id="ARBA00040379"/>
    </source>
</evidence>
<dbReference type="EMBL" id="CP026399">
    <property type="protein sequence ID" value="AUY02821.1"/>
    <property type="molecule type" value="Genomic_DNA"/>
</dbReference>
<protein>
    <recommendedName>
        <fullName evidence="4">HTH-type transcriptional repressor AllR</fullName>
    </recommendedName>
    <alternativeName>
        <fullName evidence="5">Negative regulator of allantoin and glyoxylate utilization operons</fullName>
    </alternativeName>
</protein>
<reference evidence="18 29" key="9">
    <citation type="submission" date="2020-06" db="EMBL/GenBank/DDBJ databases">
        <title>REHAB project genomes.</title>
        <authorList>
            <person name="Shaw L.P."/>
        </authorList>
    </citation>
    <scope>NUCLEOTIDE SEQUENCE [LARGE SCALE GENOMIC DNA]</scope>
    <source>
        <strain evidence="18 29">RHBSTW-00177</strain>
    </source>
</reference>
<dbReference type="EMBL" id="LGZN01000019">
    <property type="protein sequence ID" value="KNF70583.1"/>
    <property type="molecule type" value="Genomic_DNA"/>
</dbReference>
<evidence type="ECO:0000313" key="14">
    <source>
        <dbReference type="EMBL" id="MWR37871.1"/>
    </source>
</evidence>
<dbReference type="Proteomes" id="UP000531761">
    <property type="component" value="Unassembled WGS sequence"/>
</dbReference>